<feature type="domain" description="NlpC/P60" evidence="6">
    <location>
        <begin position="147"/>
        <end position="268"/>
    </location>
</feature>
<keyword evidence="2" id="KW-0645">Protease</keyword>
<gene>
    <name evidence="7" type="primary">ykfC</name>
    <name evidence="7" type="ORF">NCTC7582_03405</name>
</gene>
<reference evidence="7 8" key="1">
    <citation type="submission" date="2018-06" db="EMBL/GenBank/DDBJ databases">
        <authorList>
            <consortium name="Pathogen Informatics"/>
            <person name="Doyle S."/>
        </authorList>
    </citation>
    <scope>NUCLEOTIDE SEQUENCE [LARGE SCALE GENOMIC DNA]</scope>
    <source>
        <strain evidence="7 8">NCTC7582</strain>
    </source>
</reference>
<dbReference type="Pfam" id="PF00877">
    <property type="entry name" value="NLPC_P60"/>
    <property type="match status" value="1"/>
</dbReference>
<evidence type="ECO:0000256" key="1">
    <source>
        <dbReference type="ARBA" id="ARBA00007074"/>
    </source>
</evidence>
<dbReference type="PANTHER" id="PTHR47053:SF1">
    <property type="entry name" value="MUREIN DD-ENDOPEPTIDASE MEPH-RELATED"/>
    <property type="match status" value="1"/>
</dbReference>
<dbReference type="InterPro" id="IPR003646">
    <property type="entry name" value="SH3-like_bac-type"/>
</dbReference>
<keyword evidence="4" id="KW-0788">Thiol protease</keyword>
<keyword evidence="3 7" id="KW-0378">Hydrolase</keyword>
<dbReference type="EC" id="3.4.22.-" evidence="7"/>
<dbReference type="AlphaFoldDB" id="A0A2X0YZA2"/>
<dbReference type="PANTHER" id="PTHR47053">
    <property type="entry name" value="MUREIN DD-ENDOPEPTIDASE MEPH-RELATED"/>
    <property type="match status" value="1"/>
</dbReference>
<evidence type="ECO:0000259" key="5">
    <source>
        <dbReference type="PROSITE" id="PS51781"/>
    </source>
</evidence>
<evidence type="ECO:0000259" key="6">
    <source>
        <dbReference type="PROSITE" id="PS51935"/>
    </source>
</evidence>
<name>A0A2X0YZA2_9BACI</name>
<evidence type="ECO:0000256" key="4">
    <source>
        <dbReference type="ARBA" id="ARBA00022807"/>
    </source>
</evidence>
<dbReference type="Gene3D" id="2.30.30.40">
    <property type="entry name" value="SH3 Domains"/>
    <property type="match status" value="2"/>
</dbReference>
<sequence>MKAIVTAMIASLHAMPDKDSELVDEVLYGMTVEIIRDVNDAWVSIQTAYRYEGYCQKADLLQEEALASTWQQDAQYVVCQSFADVLQQPRIQSTKLLTLVRGSSIRVMSDEAVPEEWSAVQLVSGQIGYVRTKWLQPKITAHSLSEQQFRENVVDTALSYLTAPYRWGGKSSLGIDCSGLCSMAYMLNGVYIYRDARIVEGFPIIVNIEQARMQKGDLIYFPGHIALYMGDDLYVHSSLGGNEVTINSLDAKHPLYRQDLATTILAVGTLYNSQKTS</sequence>
<evidence type="ECO:0000256" key="3">
    <source>
        <dbReference type="ARBA" id="ARBA00022801"/>
    </source>
</evidence>
<dbReference type="Proteomes" id="UP000251431">
    <property type="component" value="Unassembled WGS sequence"/>
</dbReference>
<evidence type="ECO:0000313" key="8">
    <source>
        <dbReference type="Proteomes" id="UP000251431"/>
    </source>
</evidence>
<protein>
    <submittedName>
        <fullName evidence="7">Alpha-amylase</fullName>
        <ecNumber evidence="7">3.4.22.-</ecNumber>
    </submittedName>
</protein>
<comment type="similarity">
    <text evidence="1">Belongs to the peptidase C40 family.</text>
</comment>
<evidence type="ECO:0000313" key="7">
    <source>
        <dbReference type="EMBL" id="SPU00607.1"/>
    </source>
</evidence>
<dbReference type="InterPro" id="IPR038765">
    <property type="entry name" value="Papain-like_cys_pep_sf"/>
</dbReference>
<dbReference type="PROSITE" id="PS51935">
    <property type="entry name" value="NLPC_P60"/>
    <property type="match status" value="1"/>
</dbReference>
<dbReference type="PROSITE" id="PS51781">
    <property type="entry name" value="SH3B"/>
    <property type="match status" value="1"/>
</dbReference>
<proteinExistence type="inferred from homology"/>
<dbReference type="Gene3D" id="3.90.1720.10">
    <property type="entry name" value="endopeptidase domain like (from Nostoc punctiforme)"/>
    <property type="match status" value="1"/>
</dbReference>
<accession>A0A2X0YZA2</accession>
<evidence type="ECO:0000256" key="2">
    <source>
        <dbReference type="ARBA" id="ARBA00022670"/>
    </source>
</evidence>
<organism evidence="7 8">
    <name type="scientific">Lysinibacillus capsici</name>
    <dbReference type="NCBI Taxonomy" id="2115968"/>
    <lineage>
        <taxon>Bacteria</taxon>
        <taxon>Bacillati</taxon>
        <taxon>Bacillota</taxon>
        <taxon>Bacilli</taxon>
        <taxon>Bacillales</taxon>
        <taxon>Bacillaceae</taxon>
        <taxon>Lysinibacillus</taxon>
    </lineage>
</organism>
<dbReference type="GO" id="GO:0008234">
    <property type="term" value="F:cysteine-type peptidase activity"/>
    <property type="evidence" value="ECO:0007669"/>
    <property type="project" value="UniProtKB-KW"/>
</dbReference>
<dbReference type="InterPro" id="IPR000064">
    <property type="entry name" value="NLP_P60_dom"/>
</dbReference>
<dbReference type="SUPFAM" id="SSF54001">
    <property type="entry name" value="Cysteine proteinases"/>
    <property type="match status" value="1"/>
</dbReference>
<dbReference type="RefSeq" id="WP_112117810.1">
    <property type="nucleotide sequence ID" value="NZ_UAQE01000001.1"/>
</dbReference>
<dbReference type="Pfam" id="PF08239">
    <property type="entry name" value="SH3_3"/>
    <property type="match status" value="1"/>
</dbReference>
<feature type="domain" description="SH3b" evidence="5">
    <location>
        <begin position="72"/>
        <end position="139"/>
    </location>
</feature>
<dbReference type="InterPro" id="IPR051202">
    <property type="entry name" value="Peptidase_C40"/>
</dbReference>
<dbReference type="EMBL" id="UAQE01000001">
    <property type="protein sequence ID" value="SPU00607.1"/>
    <property type="molecule type" value="Genomic_DNA"/>
</dbReference>
<dbReference type="GO" id="GO:0006508">
    <property type="term" value="P:proteolysis"/>
    <property type="evidence" value="ECO:0007669"/>
    <property type="project" value="UniProtKB-KW"/>
</dbReference>